<keyword evidence="3" id="KW-0804">Transcription</keyword>
<evidence type="ECO:0000256" key="1">
    <source>
        <dbReference type="ARBA" id="ARBA00023015"/>
    </source>
</evidence>
<accession>A0ABW5RJM8</accession>
<protein>
    <submittedName>
        <fullName evidence="5">Substrate-binding domain-containing protein</fullName>
    </submittedName>
</protein>
<keyword evidence="2" id="KW-0238">DNA-binding</keyword>
<dbReference type="EMBL" id="JBHUNF010000003">
    <property type="protein sequence ID" value="MFD2674781.1"/>
    <property type="molecule type" value="Genomic_DNA"/>
</dbReference>
<dbReference type="Proteomes" id="UP001597453">
    <property type="component" value="Unassembled WGS sequence"/>
</dbReference>
<dbReference type="Gene3D" id="3.40.50.2300">
    <property type="match status" value="2"/>
</dbReference>
<organism evidence="5 6">
    <name type="scientific">Gulosibacter bifidus</name>
    <dbReference type="NCBI Taxonomy" id="272239"/>
    <lineage>
        <taxon>Bacteria</taxon>
        <taxon>Bacillati</taxon>
        <taxon>Actinomycetota</taxon>
        <taxon>Actinomycetes</taxon>
        <taxon>Micrococcales</taxon>
        <taxon>Microbacteriaceae</taxon>
        <taxon>Gulosibacter</taxon>
    </lineage>
</organism>
<gene>
    <name evidence="5" type="ORF">ACFSUQ_05620</name>
</gene>
<evidence type="ECO:0000256" key="2">
    <source>
        <dbReference type="ARBA" id="ARBA00023125"/>
    </source>
</evidence>
<proteinExistence type="predicted"/>
<dbReference type="InterPro" id="IPR028082">
    <property type="entry name" value="Peripla_BP_I"/>
</dbReference>
<evidence type="ECO:0000256" key="3">
    <source>
        <dbReference type="ARBA" id="ARBA00023163"/>
    </source>
</evidence>
<dbReference type="PANTHER" id="PTHR30146">
    <property type="entry name" value="LACI-RELATED TRANSCRIPTIONAL REPRESSOR"/>
    <property type="match status" value="1"/>
</dbReference>
<comment type="caution">
    <text evidence="5">The sequence shown here is derived from an EMBL/GenBank/DDBJ whole genome shotgun (WGS) entry which is preliminary data.</text>
</comment>
<dbReference type="PANTHER" id="PTHR30146:SF109">
    <property type="entry name" value="HTH-TYPE TRANSCRIPTIONAL REGULATOR GALS"/>
    <property type="match status" value="1"/>
</dbReference>
<sequence length="235" mass="25805">MRMVTAQVDGLVIIDATIGDANLDHLLACSKPLVSVEEVPSVFKNQPDAVIAFRHETAMTKLLNHLYEQGARNFAAICPPAETAWGSQLQAATNAFEARQDVSFQRLPVPFAVSPEDVLAHENKLHEDLDAIVCTSDGSLLEVLGLLRDQGRKIGEDILLASYIDNATHSIVRPAITALDHDVEESAEAALQLLLKMFQGEDDGIRPRSTPQVYEEREPRLIIRASTAGKLKPRH</sequence>
<dbReference type="SUPFAM" id="SSF53822">
    <property type="entry name" value="Periplasmic binding protein-like I"/>
    <property type="match status" value="1"/>
</dbReference>
<dbReference type="InterPro" id="IPR046335">
    <property type="entry name" value="LacI/GalR-like_sensor"/>
</dbReference>
<feature type="domain" description="Transcriptional regulator LacI/GalR-like sensor" evidence="4">
    <location>
        <begin position="64"/>
        <end position="227"/>
    </location>
</feature>
<keyword evidence="1" id="KW-0805">Transcription regulation</keyword>
<name>A0ABW5RJM8_9MICO</name>
<evidence type="ECO:0000313" key="6">
    <source>
        <dbReference type="Proteomes" id="UP001597453"/>
    </source>
</evidence>
<dbReference type="RefSeq" id="WP_245610517.1">
    <property type="nucleotide sequence ID" value="NZ_JBHUNF010000003.1"/>
</dbReference>
<keyword evidence="6" id="KW-1185">Reference proteome</keyword>
<reference evidence="6" key="1">
    <citation type="journal article" date="2019" name="Int. J. Syst. Evol. Microbiol.">
        <title>The Global Catalogue of Microorganisms (GCM) 10K type strain sequencing project: providing services to taxonomists for standard genome sequencing and annotation.</title>
        <authorList>
            <consortium name="The Broad Institute Genomics Platform"/>
            <consortium name="The Broad Institute Genome Sequencing Center for Infectious Disease"/>
            <person name="Wu L."/>
            <person name="Ma J."/>
        </authorList>
    </citation>
    <scope>NUCLEOTIDE SEQUENCE [LARGE SCALE GENOMIC DNA]</scope>
    <source>
        <strain evidence="6">TISTR 1511</strain>
    </source>
</reference>
<dbReference type="Pfam" id="PF13377">
    <property type="entry name" value="Peripla_BP_3"/>
    <property type="match status" value="1"/>
</dbReference>
<evidence type="ECO:0000313" key="5">
    <source>
        <dbReference type="EMBL" id="MFD2674781.1"/>
    </source>
</evidence>
<evidence type="ECO:0000259" key="4">
    <source>
        <dbReference type="Pfam" id="PF13377"/>
    </source>
</evidence>